<protein>
    <submittedName>
        <fullName evidence="6">G domain-containing protein</fullName>
    </submittedName>
</protein>
<dbReference type="GO" id="GO:0019843">
    <property type="term" value="F:rRNA binding"/>
    <property type="evidence" value="ECO:0007669"/>
    <property type="project" value="TreeGrafter"/>
</dbReference>
<dbReference type="AlphaFoldDB" id="A0A0N4V0N0"/>
<dbReference type="Pfam" id="PF01926">
    <property type="entry name" value="MMR_HSR1"/>
    <property type="match status" value="1"/>
</dbReference>
<dbReference type="EMBL" id="UXUI01007528">
    <property type="protein sequence ID" value="VDD88043.1"/>
    <property type="molecule type" value="Genomic_DNA"/>
</dbReference>
<dbReference type="PANTHER" id="PTHR42698">
    <property type="entry name" value="GTPASE ERA"/>
    <property type="match status" value="1"/>
</dbReference>
<gene>
    <name evidence="4" type="ORF">EVEC_LOCUS3186</name>
</gene>
<evidence type="ECO:0000313" key="4">
    <source>
        <dbReference type="EMBL" id="VDD88043.1"/>
    </source>
</evidence>
<dbReference type="InterPro" id="IPR015946">
    <property type="entry name" value="KH_dom-like_a/b"/>
</dbReference>
<evidence type="ECO:0000256" key="2">
    <source>
        <dbReference type="ARBA" id="ARBA00023134"/>
    </source>
</evidence>
<dbReference type="SUPFAM" id="SSF52540">
    <property type="entry name" value="P-loop containing nucleoside triphosphate hydrolases"/>
    <property type="match status" value="1"/>
</dbReference>
<dbReference type="GO" id="GO:0043024">
    <property type="term" value="F:ribosomal small subunit binding"/>
    <property type="evidence" value="ECO:0007669"/>
    <property type="project" value="TreeGrafter"/>
</dbReference>
<dbReference type="SUPFAM" id="SSF54814">
    <property type="entry name" value="Prokaryotic type KH domain (KH-domain type II)"/>
    <property type="match status" value="1"/>
</dbReference>
<dbReference type="GO" id="GO:0000028">
    <property type="term" value="P:ribosomal small subunit assembly"/>
    <property type="evidence" value="ECO:0007669"/>
    <property type="project" value="TreeGrafter"/>
</dbReference>
<dbReference type="InterPro" id="IPR027417">
    <property type="entry name" value="P-loop_NTPase"/>
</dbReference>
<dbReference type="InterPro" id="IPR009019">
    <property type="entry name" value="KH_sf_prok-type"/>
</dbReference>
<keyword evidence="5" id="KW-1185">Reference proteome</keyword>
<proteinExistence type="predicted"/>
<dbReference type="InterPro" id="IPR006073">
    <property type="entry name" value="GTP-bd"/>
</dbReference>
<evidence type="ECO:0000256" key="1">
    <source>
        <dbReference type="ARBA" id="ARBA00022741"/>
    </source>
</evidence>
<evidence type="ECO:0000313" key="5">
    <source>
        <dbReference type="Proteomes" id="UP000274131"/>
    </source>
</evidence>
<feature type="domain" description="G" evidence="3">
    <location>
        <begin position="27"/>
        <end position="149"/>
    </location>
</feature>
<dbReference type="OrthoDB" id="8954335at2759"/>
<organism evidence="6">
    <name type="scientific">Enterobius vermicularis</name>
    <name type="common">Human pinworm</name>
    <dbReference type="NCBI Taxonomy" id="51028"/>
    <lineage>
        <taxon>Eukaryota</taxon>
        <taxon>Metazoa</taxon>
        <taxon>Ecdysozoa</taxon>
        <taxon>Nematoda</taxon>
        <taxon>Chromadorea</taxon>
        <taxon>Rhabditida</taxon>
        <taxon>Spirurina</taxon>
        <taxon>Oxyuridomorpha</taxon>
        <taxon>Oxyuroidea</taxon>
        <taxon>Oxyuridae</taxon>
        <taxon>Enterobius</taxon>
    </lineage>
</organism>
<evidence type="ECO:0000313" key="6">
    <source>
        <dbReference type="WBParaSite" id="EVEC_0000347801-mRNA-1"/>
    </source>
</evidence>
<evidence type="ECO:0000259" key="3">
    <source>
        <dbReference type="Pfam" id="PF01926"/>
    </source>
</evidence>
<dbReference type="InterPro" id="IPR005662">
    <property type="entry name" value="GTPase_Era-like"/>
</dbReference>
<name>A0A0N4V0N0_ENTVE</name>
<keyword evidence="2" id="KW-0342">GTP-binding</keyword>
<keyword evidence="1" id="KW-0547">Nucleotide-binding</keyword>
<sequence length="410" mass="45384">MRVTLLALKRLLPVLQKVPEASQKYLQVAIIGPPNSGKSMLANRLAGAEVCAVSSKMDTTQQNTLLALTENDCQLVMIDTPGTVGIKHAKETVGKNAEKILTDPENSLKFADHILVVQDSTATGDYIHHRVLHLLHRSLHLKSSLVMNKIDLVTRRKDLLELVRILCNGQVGGQEIATVKTQIGRLGKVSEKGLSLHAKDLSDRSDEWQQMYRKLMLKPTSHCTYAETKKLFQDIRGWPNFSSVFYTSALTGEGVDEMRKFLMSQAENKPHRYDPNLITTKKPQLICRDVIRAQLLDNLPGDIAYSLKVRAFKVEIAEWQVDGEVLQIVATINCPKERLAKYVIGGTGGKITRIAKAVNATMQNLLKQQLFVRLLVKANGKVIETIGSKIGHLASPAVPSSTDANVPSQM</sequence>
<accession>A0A0N4V0N0</accession>
<dbReference type="PANTHER" id="PTHR42698:SF1">
    <property type="entry name" value="GTPASE ERA, MITOCHONDRIAL"/>
    <property type="match status" value="1"/>
</dbReference>
<reference evidence="6" key="1">
    <citation type="submission" date="2017-02" db="UniProtKB">
        <authorList>
            <consortium name="WormBaseParasite"/>
        </authorList>
    </citation>
    <scope>IDENTIFICATION</scope>
</reference>
<dbReference type="STRING" id="51028.A0A0N4V0N0"/>
<reference evidence="4 5" key="2">
    <citation type="submission" date="2018-10" db="EMBL/GenBank/DDBJ databases">
        <authorList>
            <consortium name="Pathogen Informatics"/>
        </authorList>
    </citation>
    <scope>NUCLEOTIDE SEQUENCE [LARGE SCALE GENOMIC DNA]</scope>
</reference>
<dbReference type="GO" id="GO:0005759">
    <property type="term" value="C:mitochondrial matrix"/>
    <property type="evidence" value="ECO:0007669"/>
    <property type="project" value="TreeGrafter"/>
</dbReference>
<dbReference type="Gene3D" id="3.40.50.300">
    <property type="entry name" value="P-loop containing nucleotide triphosphate hydrolases"/>
    <property type="match status" value="1"/>
</dbReference>
<dbReference type="Gene3D" id="3.30.300.20">
    <property type="match status" value="1"/>
</dbReference>
<dbReference type="WBParaSite" id="EVEC_0000347801-mRNA-1">
    <property type="protein sequence ID" value="EVEC_0000347801-mRNA-1"/>
    <property type="gene ID" value="EVEC_0000347801"/>
</dbReference>
<dbReference type="GO" id="GO:0005525">
    <property type="term" value="F:GTP binding"/>
    <property type="evidence" value="ECO:0007669"/>
    <property type="project" value="UniProtKB-KW"/>
</dbReference>
<dbReference type="CDD" id="cd22534">
    <property type="entry name" value="KH-II_Era"/>
    <property type="match status" value="1"/>
</dbReference>
<dbReference type="Proteomes" id="UP000274131">
    <property type="component" value="Unassembled WGS sequence"/>
</dbReference>